<evidence type="ECO:0000256" key="5">
    <source>
        <dbReference type="SAM" id="MobiDB-lite"/>
    </source>
</evidence>
<dbReference type="Pfam" id="PF07167">
    <property type="entry name" value="PhaC_N"/>
    <property type="match status" value="1"/>
</dbReference>
<feature type="region of interest" description="Disordered" evidence="5">
    <location>
        <begin position="1"/>
        <end position="59"/>
    </location>
</feature>
<evidence type="ECO:0000256" key="4">
    <source>
        <dbReference type="ARBA" id="ARBA00023315"/>
    </source>
</evidence>
<reference evidence="7" key="1">
    <citation type="submission" date="2021-02" db="EMBL/GenBank/DDBJ databases">
        <title>Skermanella TT6 skin isolate.</title>
        <authorList>
            <person name="Lee K."/>
            <person name="Ganzorig M."/>
        </authorList>
    </citation>
    <scope>NUCLEOTIDE SEQUENCE</scope>
    <source>
        <strain evidence="7">TT6</strain>
    </source>
</reference>
<keyword evidence="4" id="KW-0012">Acyltransferase</keyword>
<evidence type="ECO:0000259" key="6">
    <source>
        <dbReference type="Pfam" id="PF07167"/>
    </source>
</evidence>
<dbReference type="InterPro" id="IPR029058">
    <property type="entry name" value="AB_hydrolase_fold"/>
</dbReference>
<organism evidence="7 8">
    <name type="scientific">Skermanella cutis</name>
    <dbReference type="NCBI Taxonomy" id="2775420"/>
    <lineage>
        <taxon>Bacteria</taxon>
        <taxon>Pseudomonadati</taxon>
        <taxon>Pseudomonadota</taxon>
        <taxon>Alphaproteobacteria</taxon>
        <taxon>Rhodospirillales</taxon>
        <taxon>Azospirillaceae</taxon>
        <taxon>Skermanella</taxon>
    </lineage>
</organism>
<keyword evidence="3" id="KW-0808">Transferase</keyword>
<protein>
    <submittedName>
        <fullName evidence="7">Class I poly(R)-hydroxyalkanoic acid synthase</fullName>
    </submittedName>
</protein>
<dbReference type="EMBL" id="CP067420">
    <property type="protein sequence ID" value="QQP91893.1"/>
    <property type="molecule type" value="Genomic_DNA"/>
</dbReference>
<keyword evidence="2" id="KW-0963">Cytoplasm</keyword>
<gene>
    <name evidence="7" type="primary">phaC</name>
    <name evidence="7" type="ORF">IGS68_12100</name>
</gene>
<keyword evidence="8" id="KW-1185">Reference proteome</keyword>
<dbReference type="NCBIfam" id="TIGR01838">
    <property type="entry name" value="PHA_synth_I"/>
    <property type="match status" value="1"/>
</dbReference>
<dbReference type="PANTHER" id="PTHR36837">
    <property type="entry name" value="POLY(3-HYDROXYALKANOATE) POLYMERASE SUBUNIT PHAC"/>
    <property type="match status" value="1"/>
</dbReference>
<dbReference type="SUPFAM" id="SSF53474">
    <property type="entry name" value="alpha/beta-Hydrolases"/>
    <property type="match status" value="1"/>
</dbReference>
<dbReference type="Gene3D" id="3.40.50.1820">
    <property type="entry name" value="alpha/beta hydrolase"/>
    <property type="match status" value="1"/>
</dbReference>
<dbReference type="PANTHER" id="PTHR36837:SF5">
    <property type="entry name" value="POLY-3-HYDROXYBUTYRATE SYNTHASE"/>
    <property type="match status" value="1"/>
</dbReference>
<dbReference type="InterPro" id="IPR010963">
    <property type="entry name" value="PHA_synth_I"/>
</dbReference>
<sequence length="691" mass="76547">MATMKSDETRRKRPPAAKRAVEASESPGRPAPEQTSRGQAPQGSGRQDDAGQPAGMGIPTPEAALGLWMSWMSQNVGGMGNMMGAPAAGGDGAQPWWAMNADALSGTLLASGVEQFQRFVASDPMLASIDKVWNANPLREVIPVDWAEAVRALRIVWLRSLRDPAKTLTRSAELNMQIWTSAVEAWNAAGARWWGVASGAPAGGDKRFDAPEWHSNPVYRTLKEMYLLASDFLLRQGLEDNDMDPQERERITFHLRQFVDAMSPSLLLLSNPVALRRAMETGGASLADGARNLLHDLREGRLSMVDATAFEPGRNLAVTKGKVVYRNRLIELIQYSPTTEQVQEVPILFMPPWINKFYILDMQPKNSMVKYLVDQGFTVFMVSWKNPDASMEDITFEDYMNLGPLAAADVVRDITGSKTVNPVGYCIGGTLLAMTLSYLAEKGDKRFGTGTFMVSMQDFSRVGDTAFFMDEPQIDFIEQQMMERGYLDSREMANMFNLLRSNDLIWSNVVNNYLLGGKPPAFDLLYWNSDGTRMARAAHSWYLRNTYVENNLIKPGKIELGGVPIDLGRIKLDIYAVGAEKDHIVPWNSAWRITQLTGGKVRFVMATSGHIAGIINHPAGKKGSYSVLEGEKPAESPEKWLEAAERNDGSWWTDWNRWLVAHSGNKVTPPPVGNANHPALCDAPGTYVLEK</sequence>
<proteinExistence type="predicted"/>
<evidence type="ECO:0000313" key="7">
    <source>
        <dbReference type="EMBL" id="QQP91893.1"/>
    </source>
</evidence>
<feature type="domain" description="Poly-beta-hydroxybutyrate polymerase N-terminal" evidence="6">
    <location>
        <begin position="205"/>
        <end position="372"/>
    </location>
</feature>
<evidence type="ECO:0000256" key="3">
    <source>
        <dbReference type="ARBA" id="ARBA00022679"/>
    </source>
</evidence>
<dbReference type="Proteomes" id="UP000595197">
    <property type="component" value="Chromosome"/>
</dbReference>
<feature type="compositionally biased region" description="Basic and acidic residues" evidence="5">
    <location>
        <begin position="1"/>
        <end position="10"/>
    </location>
</feature>
<dbReference type="InterPro" id="IPR010941">
    <property type="entry name" value="PhaC_N"/>
</dbReference>
<dbReference type="InterPro" id="IPR051321">
    <property type="entry name" value="PHA/PHB_synthase"/>
</dbReference>
<evidence type="ECO:0000313" key="8">
    <source>
        <dbReference type="Proteomes" id="UP000595197"/>
    </source>
</evidence>
<accession>A0ABX7BF44</accession>
<evidence type="ECO:0000256" key="2">
    <source>
        <dbReference type="ARBA" id="ARBA00022490"/>
    </source>
</evidence>
<feature type="compositionally biased region" description="Polar residues" evidence="5">
    <location>
        <begin position="33"/>
        <end position="45"/>
    </location>
</feature>
<comment type="subcellular location">
    <subcellularLocation>
        <location evidence="1">Cytoplasm</location>
    </subcellularLocation>
</comment>
<dbReference type="RefSeq" id="WP_201080285.1">
    <property type="nucleotide sequence ID" value="NZ_CP067420.1"/>
</dbReference>
<name>A0ABX7BF44_9PROT</name>
<evidence type="ECO:0000256" key="1">
    <source>
        <dbReference type="ARBA" id="ARBA00004496"/>
    </source>
</evidence>